<protein>
    <submittedName>
        <fullName evidence="3">Uncharacterized protein</fullName>
    </submittedName>
</protein>
<dbReference type="EMBL" id="BDIP01003963">
    <property type="protein sequence ID" value="GIQ88325.1"/>
    <property type="molecule type" value="Genomic_DNA"/>
</dbReference>
<accession>A0A9K3D4M5</accession>
<dbReference type="InterPro" id="IPR015915">
    <property type="entry name" value="Kelch-typ_b-propeller"/>
</dbReference>
<dbReference type="Gene3D" id="2.120.10.80">
    <property type="entry name" value="Kelch-type beta propeller"/>
    <property type="match status" value="1"/>
</dbReference>
<name>A0A9K3D4M5_9EUKA</name>
<keyword evidence="1" id="KW-0880">Kelch repeat</keyword>
<keyword evidence="4" id="KW-1185">Reference proteome</keyword>
<feature type="non-terminal residue" evidence="3">
    <location>
        <position position="1"/>
    </location>
</feature>
<proteinExistence type="predicted"/>
<dbReference type="OrthoDB" id="432528at2759"/>
<dbReference type="Pfam" id="PF24681">
    <property type="entry name" value="Kelch_KLHDC2_KLHL20_DRC7"/>
    <property type="match status" value="1"/>
</dbReference>
<dbReference type="Proteomes" id="UP000265618">
    <property type="component" value="Unassembled WGS sequence"/>
</dbReference>
<dbReference type="PANTHER" id="PTHR46093:SF18">
    <property type="entry name" value="FIBRONECTIN TYPE-III DOMAIN-CONTAINING PROTEIN"/>
    <property type="match status" value="1"/>
</dbReference>
<keyword evidence="2" id="KW-0677">Repeat</keyword>
<gene>
    <name evidence="3" type="ORF">KIPB_010551</name>
</gene>
<evidence type="ECO:0000313" key="4">
    <source>
        <dbReference type="Proteomes" id="UP000265618"/>
    </source>
</evidence>
<dbReference type="SUPFAM" id="SSF117281">
    <property type="entry name" value="Kelch motif"/>
    <property type="match status" value="1"/>
</dbReference>
<dbReference type="PANTHER" id="PTHR46093">
    <property type="entry name" value="ACYL-COA-BINDING DOMAIN-CONTAINING PROTEIN 5"/>
    <property type="match status" value="1"/>
</dbReference>
<evidence type="ECO:0000313" key="3">
    <source>
        <dbReference type="EMBL" id="GIQ88325.1"/>
    </source>
</evidence>
<sequence>ATGDCHVLRVLSALSPPSIAYTVSGTTRRVQRATGILHTPPAMDETLSVECEPEACPCSDLYSISATLIGRDVYCFGGFSVVNRCASNTLHIYSVDSGEWREVSTSIKGPGPRYHHSACALGDILVVAGGTGPDQQPLSDTWLYDTRTGTWCQYEDAPVPFDCAGCASVYHPSHMALDPVGDGQETADKRRSLSEMHVVGKFQGDHTLHMTMSLHDGWKVHTLPFECYWSGMVAVTHEDGDGKGDEGREREGTETYDHELWVIGGGPNSEAIQRLSLSTHVWSSPLPLPLSLQYSRACTMSPGRVLVHGDTGTLVLTQE</sequence>
<organism evidence="3 4">
    <name type="scientific">Kipferlia bialata</name>
    <dbReference type="NCBI Taxonomy" id="797122"/>
    <lineage>
        <taxon>Eukaryota</taxon>
        <taxon>Metamonada</taxon>
        <taxon>Carpediemonas-like organisms</taxon>
        <taxon>Kipferlia</taxon>
    </lineage>
</organism>
<reference evidence="3 4" key="1">
    <citation type="journal article" date="2018" name="PLoS ONE">
        <title>The draft genome of Kipferlia bialata reveals reductive genome evolution in fornicate parasites.</title>
        <authorList>
            <person name="Tanifuji G."/>
            <person name="Takabayashi S."/>
            <person name="Kume K."/>
            <person name="Takagi M."/>
            <person name="Nakayama T."/>
            <person name="Kamikawa R."/>
            <person name="Inagaki Y."/>
            <person name="Hashimoto T."/>
        </authorList>
    </citation>
    <scope>NUCLEOTIDE SEQUENCE [LARGE SCALE GENOMIC DNA]</scope>
    <source>
        <strain evidence="3">NY0173</strain>
    </source>
</reference>
<evidence type="ECO:0000256" key="2">
    <source>
        <dbReference type="ARBA" id="ARBA00022737"/>
    </source>
</evidence>
<evidence type="ECO:0000256" key="1">
    <source>
        <dbReference type="ARBA" id="ARBA00022441"/>
    </source>
</evidence>
<comment type="caution">
    <text evidence="3">The sequence shown here is derived from an EMBL/GenBank/DDBJ whole genome shotgun (WGS) entry which is preliminary data.</text>
</comment>
<dbReference type="AlphaFoldDB" id="A0A9K3D4M5"/>